<protein>
    <submittedName>
        <fullName evidence="7">Bm2999</fullName>
    </submittedName>
</protein>
<evidence type="ECO:0000256" key="2">
    <source>
        <dbReference type="PROSITE-ProRule" id="PRU00176"/>
    </source>
</evidence>
<accession>A0A1I9G7S4</accession>
<dbReference type="Gene3D" id="3.30.70.330">
    <property type="match status" value="1"/>
</dbReference>
<organism evidence="7">
    <name type="scientific">Brugia malayi</name>
    <name type="common">Filarial nematode worm</name>
    <dbReference type="NCBI Taxonomy" id="6279"/>
    <lineage>
        <taxon>Eukaryota</taxon>
        <taxon>Metazoa</taxon>
        <taxon>Ecdysozoa</taxon>
        <taxon>Nematoda</taxon>
        <taxon>Chromadorea</taxon>
        <taxon>Rhabditida</taxon>
        <taxon>Spirurina</taxon>
        <taxon>Spiruromorpha</taxon>
        <taxon>Filarioidea</taxon>
        <taxon>Onchocercidae</taxon>
        <taxon>Brugia</taxon>
    </lineage>
</organism>
<dbReference type="EMBL" id="LN856059">
    <property type="protein sequence ID" value="CDQ05243.1"/>
    <property type="molecule type" value="Genomic_DNA"/>
</dbReference>
<dbReference type="CDD" id="cd16983">
    <property type="entry name" value="CID_SCAF8_like"/>
    <property type="match status" value="1"/>
</dbReference>
<dbReference type="Pfam" id="PF04818">
    <property type="entry name" value="CID"/>
    <property type="match status" value="1"/>
</dbReference>
<dbReference type="SMART" id="SM00360">
    <property type="entry name" value="RRM"/>
    <property type="match status" value="1"/>
</dbReference>
<keyword evidence="4" id="KW-0472">Membrane</keyword>
<evidence type="ECO:0000256" key="1">
    <source>
        <dbReference type="ARBA" id="ARBA00022884"/>
    </source>
</evidence>
<evidence type="ECO:0000313" key="7">
    <source>
        <dbReference type="EMBL" id="CDQ05243.1"/>
    </source>
</evidence>
<dbReference type="GO" id="GO:0005634">
    <property type="term" value="C:nucleus"/>
    <property type="evidence" value="ECO:0007669"/>
    <property type="project" value="TreeGrafter"/>
</dbReference>
<dbReference type="InterPro" id="IPR035979">
    <property type="entry name" value="RBD_domain_sf"/>
</dbReference>
<name>A0A1I9G7S4_BRUMA</name>
<dbReference type="InterPro" id="IPR000504">
    <property type="entry name" value="RRM_dom"/>
</dbReference>
<dbReference type="InterPro" id="IPR006569">
    <property type="entry name" value="CID_dom"/>
</dbReference>
<dbReference type="SUPFAM" id="SSF54928">
    <property type="entry name" value="RNA-binding domain, RBD"/>
    <property type="match status" value="1"/>
</dbReference>
<dbReference type="InterPro" id="IPR051485">
    <property type="entry name" value="SR-CTD_assoc_factor"/>
</dbReference>
<feature type="region of interest" description="Disordered" evidence="3">
    <location>
        <begin position="106"/>
        <end position="127"/>
    </location>
</feature>
<gene>
    <name evidence="7" type="primary">Bm2999</name>
    <name evidence="7" type="ORF">BM_Bm2999</name>
</gene>
<feature type="transmembrane region" description="Helical" evidence="4">
    <location>
        <begin position="349"/>
        <end position="367"/>
    </location>
</feature>
<feature type="domain" description="RRM" evidence="5">
    <location>
        <begin position="200"/>
        <end position="273"/>
    </location>
</feature>
<evidence type="ECO:0000259" key="6">
    <source>
        <dbReference type="PROSITE" id="PS51391"/>
    </source>
</evidence>
<dbReference type="Pfam" id="PF00076">
    <property type="entry name" value="RRM_1"/>
    <property type="match status" value="1"/>
</dbReference>
<dbReference type="GO" id="GO:0003723">
    <property type="term" value="F:RNA binding"/>
    <property type="evidence" value="ECO:0007669"/>
    <property type="project" value="UniProtKB-UniRule"/>
</dbReference>
<reference evidence="7" key="1">
    <citation type="journal article" date="2007" name="Science">
        <title>Draft genome of the filarial nematode parasite Brugia malayi.</title>
        <authorList>
            <person name="Ghedin E."/>
            <person name="Wang S."/>
            <person name="Spiro D."/>
            <person name="Caler E."/>
            <person name="Zhao Q."/>
            <person name="Crabtree J."/>
            <person name="Allen J.E."/>
            <person name="Delcher A.L."/>
            <person name="Guiliano D.B."/>
            <person name="Miranda-Saavedra D."/>
            <person name="Angiuoli S.V."/>
            <person name="Creasy T."/>
            <person name="Amedeo P."/>
            <person name="Haas B."/>
            <person name="El-Sayed N.M."/>
            <person name="Wortman J.R."/>
            <person name="Feldblyum T."/>
            <person name="Tallon L."/>
            <person name="Schatz M."/>
            <person name="Shumway M."/>
            <person name="Koo H."/>
            <person name="Salzberg S.L."/>
            <person name="Schobel S."/>
            <person name="Pertea M."/>
            <person name="Pop M."/>
            <person name="White O."/>
            <person name="Barton G.J."/>
            <person name="Carlow C.K."/>
            <person name="Crawford M.J."/>
            <person name="Daub J."/>
            <person name="Dimmic M.W."/>
            <person name="Estes C.F."/>
            <person name="Foster J.M."/>
            <person name="Ganatra M."/>
            <person name="Gregory W.F."/>
            <person name="Johnson N.M."/>
            <person name="Jin J."/>
            <person name="Komuniecki R."/>
            <person name="Korf I."/>
            <person name="Kumar S."/>
            <person name="Laney S."/>
            <person name="Li B.W."/>
            <person name="Li W."/>
            <person name="Lindblom T.H."/>
            <person name="Lustigman S."/>
            <person name="Ma D."/>
            <person name="Maina C.V."/>
            <person name="Martin D.M."/>
            <person name="McCarter J.P."/>
            <person name="McReynolds L."/>
            <person name="Mitreva M."/>
            <person name="Nutman T.B."/>
            <person name="Parkinson J."/>
            <person name="Peregrin-Alvarez J.M."/>
            <person name="Poole C."/>
            <person name="Ren Q."/>
            <person name="Saunders L."/>
            <person name="Sluder A.E."/>
            <person name="Smith K."/>
            <person name="Stanke M."/>
            <person name="Unnasch T.R."/>
            <person name="Ware J."/>
            <person name="Wei A.D."/>
            <person name="Weil G."/>
            <person name="Williams D.J."/>
            <person name="Zhang Y."/>
            <person name="Williams S.A."/>
            <person name="Fraser-Liggett C."/>
            <person name="Slatko B."/>
            <person name="Blaxter M.L."/>
            <person name="Scott A.L."/>
        </authorList>
    </citation>
    <scope>NUCLEOTIDE SEQUENCE</scope>
    <source>
        <strain evidence="7">FR3</strain>
    </source>
</reference>
<dbReference type="InterPro" id="IPR012677">
    <property type="entry name" value="Nucleotide-bd_a/b_plait_sf"/>
</dbReference>
<feature type="domain" description="CID" evidence="6">
    <location>
        <begin position="1"/>
        <end position="168"/>
    </location>
</feature>
<keyword evidence="4" id="KW-1133">Transmembrane helix</keyword>
<evidence type="ECO:0000256" key="4">
    <source>
        <dbReference type="SAM" id="Phobius"/>
    </source>
</evidence>
<dbReference type="SMART" id="SM00582">
    <property type="entry name" value="RPR"/>
    <property type="match status" value="1"/>
</dbReference>
<dbReference type="SUPFAM" id="SSF48464">
    <property type="entry name" value="ENTH/VHS domain"/>
    <property type="match status" value="1"/>
</dbReference>
<evidence type="ECO:0000256" key="3">
    <source>
        <dbReference type="SAM" id="MobiDB-lite"/>
    </source>
</evidence>
<evidence type="ECO:0000259" key="5">
    <source>
        <dbReference type="PROSITE" id="PS50102"/>
    </source>
</evidence>
<keyword evidence="1 2" id="KW-0694">RNA-binding</keyword>
<dbReference type="PROSITE" id="PS51391">
    <property type="entry name" value="CID"/>
    <property type="match status" value="1"/>
</dbReference>
<dbReference type="PROSITE" id="PS50102">
    <property type="entry name" value="RRM"/>
    <property type="match status" value="1"/>
</dbReference>
<dbReference type="OMA" id="NCAESEI"/>
<dbReference type="AlphaFoldDB" id="A0A1I9G7S4"/>
<feature type="transmembrane region" description="Helical" evidence="4">
    <location>
        <begin position="320"/>
        <end position="337"/>
    </location>
</feature>
<feature type="compositionally biased region" description="Polar residues" evidence="3">
    <location>
        <begin position="407"/>
        <end position="432"/>
    </location>
</feature>
<dbReference type="InterPro" id="IPR008942">
    <property type="entry name" value="ENTH_VHS"/>
</dbReference>
<dbReference type="Gene3D" id="1.25.40.90">
    <property type="match status" value="1"/>
</dbReference>
<dbReference type="PANTHER" id="PTHR23140">
    <property type="entry name" value="RNA PROCESSING PROTEIN LD23810P"/>
    <property type="match status" value="1"/>
</dbReference>
<keyword evidence="4" id="KW-0812">Transmembrane</keyword>
<feature type="region of interest" description="Disordered" evidence="3">
    <location>
        <begin position="397"/>
        <end position="432"/>
    </location>
</feature>
<reference evidence="7" key="2">
    <citation type="submission" date="2012-12" db="EMBL/GenBank/DDBJ databases">
        <authorList>
            <consortium name="WormBase Consortium"/>
            <person name="Ghedin E."/>
            <person name="Paulini M."/>
        </authorList>
    </citation>
    <scope>NUCLEOTIDE SEQUENCE</scope>
    <source>
        <strain evidence="7">FR3</strain>
    </source>
</reference>
<dbReference type="PANTHER" id="PTHR23140:SF4">
    <property type="entry name" value="PROTEIN CBR-NRD-1"/>
    <property type="match status" value="1"/>
</dbReference>
<sequence>METEVVRAFNAELVSLYELRPPISKKKIVDITKAAMKAIKYYKHVVFGVEKFLMKCKAEYKVPGLYCIDSIIRQSRHQFKDKDVFGPRFAINMQATLSNLLNCKADEKGSRSRTPPLPLREPSDDAVEGGVSERETLAMLTTMGLDLGGMFTSDSSLLQKVNKLVNNKLIERRELDSKRQGNIKVCIRFFFIYFYKLASCTLWLGRIPSNCAESEIRQAVAEAGEPARISIIHSRACAYVTMKDRKAAFRVMDRMQKNFKIGEKNVKVSSEYQWIYAEYWDSDRGYSLIPHYALPSDLESLIEGGHLEVESLPAHLAGKYLFNLFFFFFFFTVRRFFSPIYFNSTKLKYVSFFFFSFANFLCGFSVGQPPRLPGAAPFLPHGMVPIPGIFPPGLPPQIGGVPLAGSAPTQKPQNCAPTDAQGTNASSTPPQA</sequence>
<proteinExistence type="predicted"/>